<proteinExistence type="predicted"/>
<dbReference type="EMBL" id="CP102290">
    <property type="protein sequence ID" value="UWP60219.1"/>
    <property type="molecule type" value="Genomic_DNA"/>
</dbReference>
<gene>
    <name evidence="5" type="ORF">NQ502_03965</name>
</gene>
<keyword evidence="2" id="KW-0378">Hydrolase</keyword>
<reference evidence="5" key="1">
    <citation type="journal article" date="2022" name="Cell">
        <title>Design, construction, and in vivo augmentation of a complex gut microbiome.</title>
        <authorList>
            <person name="Cheng A.G."/>
            <person name="Ho P.Y."/>
            <person name="Aranda-Diaz A."/>
            <person name="Jain S."/>
            <person name="Yu F.B."/>
            <person name="Meng X."/>
            <person name="Wang M."/>
            <person name="Iakiviak M."/>
            <person name="Nagashima K."/>
            <person name="Zhao A."/>
            <person name="Murugkar P."/>
            <person name="Patil A."/>
            <person name="Atabakhsh K."/>
            <person name="Weakley A."/>
            <person name="Yan J."/>
            <person name="Brumbaugh A.R."/>
            <person name="Higginbottom S."/>
            <person name="Dimas A."/>
            <person name="Shiver A.L."/>
            <person name="Deutschbauer A."/>
            <person name="Neff N."/>
            <person name="Sonnenburg J.L."/>
            <person name="Huang K.C."/>
            <person name="Fischbach M.A."/>
        </authorList>
    </citation>
    <scope>NUCLEOTIDE SEQUENCE</scope>
    <source>
        <strain evidence="5">DSM 19829</strain>
    </source>
</reference>
<dbReference type="PANTHER" id="PTHR10587">
    <property type="entry name" value="GLYCOSYL TRANSFERASE-RELATED"/>
    <property type="match status" value="1"/>
</dbReference>
<organism evidence="5 6">
    <name type="scientific">Ruminococcus gauvreauii</name>
    <dbReference type="NCBI Taxonomy" id="438033"/>
    <lineage>
        <taxon>Bacteria</taxon>
        <taxon>Bacillati</taxon>
        <taxon>Bacillota</taxon>
        <taxon>Clostridia</taxon>
        <taxon>Eubacteriales</taxon>
        <taxon>Oscillospiraceae</taxon>
        <taxon>Ruminococcus</taxon>
    </lineage>
</organism>
<dbReference type="PANTHER" id="PTHR10587:SF133">
    <property type="entry name" value="CHITIN DEACETYLASE 1-RELATED"/>
    <property type="match status" value="1"/>
</dbReference>
<name>A0ABY5VI05_9FIRM</name>
<feature type="domain" description="NodB homology" evidence="4">
    <location>
        <begin position="45"/>
        <end position="219"/>
    </location>
</feature>
<dbReference type="InterPro" id="IPR050248">
    <property type="entry name" value="Polysacc_deacetylase_ArnD"/>
</dbReference>
<dbReference type="Gene3D" id="3.20.20.370">
    <property type="entry name" value="Glycoside hydrolase/deacetylase"/>
    <property type="match status" value="1"/>
</dbReference>
<dbReference type="CDD" id="cd10954">
    <property type="entry name" value="CE4_CtAXE_like"/>
    <property type="match status" value="1"/>
</dbReference>
<evidence type="ECO:0000259" key="4">
    <source>
        <dbReference type="PROSITE" id="PS51677"/>
    </source>
</evidence>
<keyword evidence="6" id="KW-1185">Reference proteome</keyword>
<dbReference type="SUPFAM" id="SSF88713">
    <property type="entry name" value="Glycoside hydrolase/deacetylase"/>
    <property type="match status" value="1"/>
</dbReference>
<dbReference type="RefSeq" id="WP_028528595.1">
    <property type="nucleotide sequence ID" value="NZ_CABLBR010000013.1"/>
</dbReference>
<evidence type="ECO:0000313" key="5">
    <source>
        <dbReference type="EMBL" id="UWP60219.1"/>
    </source>
</evidence>
<dbReference type="InterPro" id="IPR002509">
    <property type="entry name" value="NODB_dom"/>
</dbReference>
<sequence length="227" mass="26019">MKFWNVYKKLQWMLPALMLLAVSVLCLWNAGPNVQEASSEVVEKPKVALTFDDGPHEIYTPQLLDGLAERNVKASFFLLGQQIPGREEIVRRMYEEGHLVGNHAYKHVLLTKLPKAEACEQIQTTCELIRQITGEYPSYIRPPYGEWDDELDCGIPMIPVFWNIDSMDWELKNTNAVLKRVLPCVKEGDIILMHDSYDTTVKAALQIVDELTKLGYEFVTIDEMLCE</sequence>
<evidence type="ECO:0000256" key="1">
    <source>
        <dbReference type="ARBA" id="ARBA00022723"/>
    </source>
</evidence>
<accession>A0ABY5VI05</accession>
<dbReference type="Pfam" id="PF01522">
    <property type="entry name" value="Polysacc_deac_1"/>
    <property type="match status" value="1"/>
</dbReference>
<evidence type="ECO:0000256" key="3">
    <source>
        <dbReference type="SAM" id="SignalP"/>
    </source>
</evidence>
<dbReference type="Proteomes" id="UP001060164">
    <property type="component" value="Chromosome"/>
</dbReference>
<feature type="signal peptide" evidence="3">
    <location>
        <begin position="1"/>
        <end position="29"/>
    </location>
</feature>
<evidence type="ECO:0000313" key="6">
    <source>
        <dbReference type="Proteomes" id="UP001060164"/>
    </source>
</evidence>
<dbReference type="PROSITE" id="PS51677">
    <property type="entry name" value="NODB"/>
    <property type="match status" value="1"/>
</dbReference>
<evidence type="ECO:0000256" key="2">
    <source>
        <dbReference type="ARBA" id="ARBA00022801"/>
    </source>
</evidence>
<keyword evidence="1" id="KW-0479">Metal-binding</keyword>
<protein>
    <submittedName>
        <fullName evidence="5">Polysaccharide deacetylase family protein</fullName>
    </submittedName>
</protein>
<feature type="chain" id="PRO_5046172231" evidence="3">
    <location>
        <begin position="30"/>
        <end position="227"/>
    </location>
</feature>
<dbReference type="InterPro" id="IPR011330">
    <property type="entry name" value="Glyco_hydro/deAcase_b/a-brl"/>
</dbReference>
<keyword evidence="3" id="KW-0732">Signal</keyword>